<proteinExistence type="predicted"/>
<name>A0AAN8IV39_TRICO</name>
<reference evidence="2 3" key="1">
    <citation type="submission" date="2019-10" db="EMBL/GenBank/DDBJ databases">
        <title>Assembly and Annotation for the nematode Trichostrongylus colubriformis.</title>
        <authorList>
            <person name="Martin J."/>
        </authorList>
    </citation>
    <scope>NUCLEOTIDE SEQUENCE [LARGE SCALE GENOMIC DNA]</scope>
    <source>
        <strain evidence="2">G859</strain>
        <tissue evidence="2">Whole worm</tissue>
    </source>
</reference>
<dbReference type="Proteomes" id="UP001331761">
    <property type="component" value="Unassembled WGS sequence"/>
</dbReference>
<comment type="caution">
    <text evidence="2">The sequence shown here is derived from an EMBL/GenBank/DDBJ whole genome shotgun (WGS) entry which is preliminary data.</text>
</comment>
<evidence type="ECO:0000313" key="2">
    <source>
        <dbReference type="EMBL" id="KAK5984798.1"/>
    </source>
</evidence>
<evidence type="ECO:0000313" key="3">
    <source>
        <dbReference type="Proteomes" id="UP001331761"/>
    </source>
</evidence>
<keyword evidence="3" id="KW-1185">Reference proteome</keyword>
<accession>A0AAN8IV39</accession>
<dbReference type="AlphaFoldDB" id="A0AAN8IV39"/>
<sequence>MMEKLKNIAANSQTSELAPKPKEIGCCTKDVTTKPSQNQKPLKPMPPAQIDPVTEAVPKLCATITRSQSQKPVVPSKLPHPPKIYCWTSATLRSAVR</sequence>
<organism evidence="2 3">
    <name type="scientific">Trichostrongylus colubriformis</name>
    <name type="common">Black scour worm</name>
    <dbReference type="NCBI Taxonomy" id="6319"/>
    <lineage>
        <taxon>Eukaryota</taxon>
        <taxon>Metazoa</taxon>
        <taxon>Ecdysozoa</taxon>
        <taxon>Nematoda</taxon>
        <taxon>Chromadorea</taxon>
        <taxon>Rhabditida</taxon>
        <taxon>Rhabditina</taxon>
        <taxon>Rhabditomorpha</taxon>
        <taxon>Strongyloidea</taxon>
        <taxon>Trichostrongylidae</taxon>
        <taxon>Trichostrongylus</taxon>
    </lineage>
</organism>
<protein>
    <submittedName>
        <fullName evidence="2">Uncharacterized protein</fullName>
    </submittedName>
</protein>
<evidence type="ECO:0000256" key="1">
    <source>
        <dbReference type="SAM" id="MobiDB-lite"/>
    </source>
</evidence>
<feature type="region of interest" description="Disordered" evidence="1">
    <location>
        <begin position="1"/>
        <end position="52"/>
    </location>
</feature>
<dbReference type="EMBL" id="WIXE01002449">
    <property type="protein sequence ID" value="KAK5984798.1"/>
    <property type="molecule type" value="Genomic_DNA"/>
</dbReference>
<gene>
    <name evidence="2" type="ORF">GCK32_002239</name>
</gene>